<name>A0AAE0W6E8_9BIVA</name>
<sequence length="168" mass="19219">MRRCNPTHIWKHSRGECNRNHTDIDPSSQLQESKEHATITTMPNYDHSVPISVSSKREISVSNIYQYSREIAVQGTTRRYKSKSRISGQCFTNNVNPEKFELFNIATVVQAGFCKRESNNLNESAYLCGNCLVSLTIIGIILKTEIVALKNNSTDIWTCHWSCQDYRV</sequence>
<reference evidence="1" key="2">
    <citation type="journal article" date="2021" name="Genome Biol. Evol.">
        <title>Developing a high-quality reference genome for a parasitic bivalve with doubly uniparental inheritance (Bivalvia: Unionida).</title>
        <authorList>
            <person name="Smith C.H."/>
        </authorList>
    </citation>
    <scope>NUCLEOTIDE SEQUENCE</scope>
    <source>
        <strain evidence="1">CHS0354</strain>
        <tissue evidence="1">Mantle</tissue>
    </source>
</reference>
<reference evidence="1" key="3">
    <citation type="submission" date="2023-05" db="EMBL/GenBank/DDBJ databases">
        <authorList>
            <person name="Smith C.H."/>
        </authorList>
    </citation>
    <scope>NUCLEOTIDE SEQUENCE</scope>
    <source>
        <strain evidence="1">CHS0354</strain>
        <tissue evidence="1">Mantle</tissue>
    </source>
</reference>
<accession>A0AAE0W6E8</accession>
<proteinExistence type="predicted"/>
<dbReference type="EMBL" id="JAEAOA010000220">
    <property type="protein sequence ID" value="KAK3601950.1"/>
    <property type="molecule type" value="Genomic_DNA"/>
</dbReference>
<evidence type="ECO:0000313" key="1">
    <source>
        <dbReference type="EMBL" id="KAK3601950.1"/>
    </source>
</evidence>
<organism evidence="1 2">
    <name type="scientific">Potamilus streckersoni</name>
    <dbReference type="NCBI Taxonomy" id="2493646"/>
    <lineage>
        <taxon>Eukaryota</taxon>
        <taxon>Metazoa</taxon>
        <taxon>Spiralia</taxon>
        <taxon>Lophotrochozoa</taxon>
        <taxon>Mollusca</taxon>
        <taxon>Bivalvia</taxon>
        <taxon>Autobranchia</taxon>
        <taxon>Heteroconchia</taxon>
        <taxon>Palaeoheterodonta</taxon>
        <taxon>Unionida</taxon>
        <taxon>Unionoidea</taxon>
        <taxon>Unionidae</taxon>
        <taxon>Ambleminae</taxon>
        <taxon>Lampsilini</taxon>
        <taxon>Potamilus</taxon>
    </lineage>
</organism>
<comment type="caution">
    <text evidence="1">The sequence shown here is derived from an EMBL/GenBank/DDBJ whole genome shotgun (WGS) entry which is preliminary data.</text>
</comment>
<keyword evidence="2" id="KW-1185">Reference proteome</keyword>
<evidence type="ECO:0000313" key="2">
    <source>
        <dbReference type="Proteomes" id="UP001195483"/>
    </source>
</evidence>
<reference evidence="1" key="1">
    <citation type="journal article" date="2021" name="Genome Biol. Evol.">
        <title>A High-Quality Reference Genome for a Parasitic Bivalve with Doubly Uniparental Inheritance (Bivalvia: Unionida).</title>
        <authorList>
            <person name="Smith C.H."/>
        </authorList>
    </citation>
    <scope>NUCLEOTIDE SEQUENCE</scope>
    <source>
        <strain evidence="1">CHS0354</strain>
    </source>
</reference>
<dbReference type="AlphaFoldDB" id="A0AAE0W6E8"/>
<dbReference type="Proteomes" id="UP001195483">
    <property type="component" value="Unassembled WGS sequence"/>
</dbReference>
<gene>
    <name evidence="1" type="ORF">CHS0354_002757</name>
</gene>
<protein>
    <submittedName>
        <fullName evidence="1">Uncharacterized protein</fullName>
    </submittedName>
</protein>